<feature type="domain" description="Na+-translocating membrane potential-generating system MpsC" evidence="1">
    <location>
        <begin position="128"/>
        <end position="227"/>
    </location>
</feature>
<accession>A0ABX0FBA7</accession>
<keyword evidence="3" id="KW-1185">Reference proteome</keyword>
<comment type="caution">
    <text evidence="2">The sequence shown here is derived from an EMBL/GenBank/DDBJ whole genome shotgun (WGS) entry which is preliminary data.</text>
</comment>
<gene>
    <name evidence="2" type="ORF">GYN08_20360</name>
</gene>
<proteinExistence type="predicted"/>
<feature type="domain" description="Na+-translocating membrane potential-generating system MpsC" evidence="1">
    <location>
        <begin position="9"/>
        <end position="97"/>
    </location>
</feature>
<sequence>MPENNESISQIADLVEKFFKTSFNNKPGKIGVSLDERSLIIHLEDFMGSQMENLVKSHDPDALRSVQELMVEHLIPSLTERIQQLTGVEAGPFYYDWADHDLSCVLVSLLGSKTYRDKEDYYLGKDAIHQQIGKITYEIEKVPDATYSYWAADHVLVIVREGILIKLEKAFIEQGATEVLRKVKRNLEKKVVFQESRVEEILKRKLKGIYLDWSFHENNSLLIYVFEN</sequence>
<dbReference type="Pfam" id="PF10057">
    <property type="entry name" value="MpsC"/>
    <property type="match status" value="2"/>
</dbReference>
<dbReference type="InterPro" id="IPR018745">
    <property type="entry name" value="MpsC"/>
</dbReference>
<organism evidence="2 3">
    <name type="scientific">Saccharibacillus alkalitolerans</name>
    <dbReference type="NCBI Taxonomy" id="2705290"/>
    <lineage>
        <taxon>Bacteria</taxon>
        <taxon>Bacillati</taxon>
        <taxon>Bacillota</taxon>
        <taxon>Bacilli</taxon>
        <taxon>Bacillales</taxon>
        <taxon>Paenibacillaceae</taxon>
        <taxon>Saccharibacillus</taxon>
    </lineage>
</organism>
<dbReference type="Proteomes" id="UP000800303">
    <property type="component" value="Unassembled WGS sequence"/>
</dbReference>
<dbReference type="EMBL" id="JAAFGS010000010">
    <property type="protein sequence ID" value="NGZ77650.1"/>
    <property type="molecule type" value="Genomic_DNA"/>
</dbReference>
<reference evidence="2 3" key="1">
    <citation type="submission" date="2020-01" db="EMBL/GenBank/DDBJ databases">
        <title>Polyphasic characterisation and genomic insights into a novel alkali tolerant bacterium VR-M41.</title>
        <authorList>
            <person name="Vemuluri V.R."/>
        </authorList>
    </citation>
    <scope>NUCLEOTIDE SEQUENCE [LARGE SCALE GENOMIC DNA]</scope>
    <source>
        <strain evidence="2 3">VR-M41</strain>
    </source>
</reference>
<dbReference type="RefSeq" id="WP_166278454.1">
    <property type="nucleotide sequence ID" value="NZ_JAAFGS010000010.1"/>
</dbReference>
<protein>
    <submittedName>
        <fullName evidence="2">DUF2294 family protein</fullName>
    </submittedName>
</protein>
<evidence type="ECO:0000313" key="3">
    <source>
        <dbReference type="Proteomes" id="UP000800303"/>
    </source>
</evidence>
<evidence type="ECO:0000313" key="2">
    <source>
        <dbReference type="EMBL" id="NGZ77650.1"/>
    </source>
</evidence>
<evidence type="ECO:0000259" key="1">
    <source>
        <dbReference type="Pfam" id="PF10057"/>
    </source>
</evidence>
<name>A0ABX0FBA7_9BACL</name>